<evidence type="ECO:0000256" key="3">
    <source>
        <dbReference type="ARBA" id="ARBA00022448"/>
    </source>
</evidence>
<comment type="similarity">
    <text evidence="2 9">Belongs to the mitochondrial carrier (TC 2.A.29) family.</text>
</comment>
<evidence type="ECO:0000256" key="4">
    <source>
        <dbReference type="ARBA" id="ARBA00022692"/>
    </source>
</evidence>
<gene>
    <name evidence="11" type="ORF">URODEC1_LOCUS78677</name>
</gene>
<organism evidence="11 12">
    <name type="scientific">Urochloa decumbens</name>
    <dbReference type="NCBI Taxonomy" id="240449"/>
    <lineage>
        <taxon>Eukaryota</taxon>
        <taxon>Viridiplantae</taxon>
        <taxon>Streptophyta</taxon>
        <taxon>Embryophyta</taxon>
        <taxon>Tracheophyta</taxon>
        <taxon>Spermatophyta</taxon>
        <taxon>Magnoliopsida</taxon>
        <taxon>Liliopsida</taxon>
        <taxon>Poales</taxon>
        <taxon>Poaceae</taxon>
        <taxon>PACMAD clade</taxon>
        <taxon>Panicoideae</taxon>
        <taxon>Panicodae</taxon>
        <taxon>Paniceae</taxon>
        <taxon>Melinidinae</taxon>
        <taxon>Urochloa</taxon>
    </lineage>
</organism>
<sequence>MRRYAEGARAGGGQSRLYPQQSSNGSESDREAGGFRWSSRAEQPAAPPTPEENLDPRATRVGASQPSDRDKIRVIGERLGRWAAFSDWASLFLDPRGPPRLSPPSPKPPHRRFSPFPARGACDTVTFQAAAAMVGGGKPLGDSVFAGHAAAGAAAISASAVAVHPLDTVKTLVQLGAAGKNQKMGLRQAVDRLMAASGPAGFYSGIGWSIMGKLPGLGARFGTYELLTAFYKDGREDNYVYYSEAMLAGIAAGAVEAVFCTPFELLKLRNQVSSVIPSRAVGPANVAQESFPLLSKLLPGYVPDMRVWSNTINLLSDLSPKHPDMLGALKQHPWMLTGSGKPPLPSDVQLPSRVISLEGWGALWRGLRPGIARDCVFGGMFFSTWQFIHTAMLTWKAVNMNPEPSLSSLHRSIEEAGPLHPFASSAAAGFAGAVAAAASHTFDTAKSRSECTVVPKYIAMERKFLKWRAPGTWIERKTGISPADRNVLFRGIGLRMARSGIASFVLVGSYYLAVDYIS</sequence>
<dbReference type="GO" id="GO:0016020">
    <property type="term" value="C:membrane"/>
    <property type="evidence" value="ECO:0007669"/>
    <property type="project" value="UniProtKB-SubCell"/>
</dbReference>
<dbReference type="PROSITE" id="PS50920">
    <property type="entry name" value="SOLCAR"/>
    <property type="match status" value="1"/>
</dbReference>
<evidence type="ECO:0000256" key="10">
    <source>
        <dbReference type="SAM" id="MobiDB-lite"/>
    </source>
</evidence>
<evidence type="ECO:0000256" key="2">
    <source>
        <dbReference type="ARBA" id="ARBA00006375"/>
    </source>
</evidence>
<dbReference type="Gene3D" id="1.50.40.10">
    <property type="entry name" value="Mitochondrial carrier domain"/>
    <property type="match status" value="1"/>
</dbReference>
<keyword evidence="6" id="KW-1133">Transmembrane helix</keyword>
<keyword evidence="7 8" id="KW-0472">Membrane</keyword>
<dbReference type="Proteomes" id="UP001497457">
    <property type="component" value="Chromosome 30rd"/>
</dbReference>
<dbReference type="AlphaFoldDB" id="A0ABC9CV83"/>
<feature type="region of interest" description="Disordered" evidence="10">
    <location>
        <begin position="1"/>
        <end position="69"/>
    </location>
</feature>
<evidence type="ECO:0000256" key="7">
    <source>
        <dbReference type="ARBA" id="ARBA00023136"/>
    </source>
</evidence>
<keyword evidence="12" id="KW-1185">Reference proteome</keyword>
<dbReference type="InterPro" id="IPR023395">
    <property type="entry name" value="MCP_dom_sf"/>
</dbReference>
<evidence type="ECO:0000313" key="12">
    <source>
        <dbReference type="Proteomes" id="UP001497457"/>
    </source>
</evidence>
<accession>A0ABC9CV83</accession>
<evidence type="ECO:0000256" key="8">
    <source>
        <dbReference type="PROSITE-ProRule" id="PRU00282"/>
    </source>
</evidence>
<evidence type="ECO:0000256" key="1">
    <source>
        <dbReference type="ARBA" id="ARBA00004141"/>
    </source>
</evidence>
<evidence type="ECO:0000256" key="5">
    <source>
        <dbReference type="ARBA" id="ARBA00022737"/>
    </source>
</evidence>
<feature type="repeat" description="Solcar" evidence="8">
    <location>
        <begin position="141"/>
        <end position="230"/>
    </location>
</feature>
<keyword evidence="4 8" id="KW-0812">Transmembrane</keyword>
<reference evidence="12" key="1">
    <citation type="submission" date="2024-06" db="EMBL/GenBank/DDBJ databases">
        <authorList>
            <person name="Ryan C."/>
        </authorList>
    </citation>
    <scope>NUCLEOTIDE SEQUENCE [LARGE SCALE GENOMIC DNA]</scope>
</reference>
<keyword evidence="3 9" id="KW-0813">Transport</keyword>
<comment type="subcellular location">
    <subcellularLocation>
        <location evidence="1">Membrane</location>
        <topology evidence="1">Multi-pass membrane protein</topology>
    </subcellularLocation>
</comment>
<dbReference type="PANTHER" id="PTHR45667">
    <property type="entry name" value="S-ADENOSYLMETHIONINE MITOCHONDRIAL CARRIER PROTEIN"/>
    <property type="match status" value="1"/>
</dbReference>
<keyword evidence="5" id="KW-0677">Repeat</keyword>
<dbReference type="InterPro" id="IPR018108">
    <property type="entry name" value="MCP_transmembrane"/>
</dbReference>
<reference evidence="11 12" key="2">
    <citation type="submission" date="2024-10" db="EMBL/GenBank/DDBJ databases">
        <authorList>
            <person name="Ryan C."/>
        </authorList>
    </citation>
    <scope>NUCLEOTIDE SEQUENCE [LARGE SCALE GENOMIC DNA]</scope>
</reference>
<evidence type="ECO:0000256" key="9">
    <source>
        <dbReference type="RuleBase" id="RU000488"/>
    </source>
</evidence>
<feature type="compositionally biased region" description="Polar residues" evidence="10">
    <location>
        <begin position="17"/>
        <end position="26"/>
    </location>
</feature>
<dbReference type="SUPFAM" id="SSF103506">
    <property type="entry name" value="Mitochondrial carrier"/>
    <property type="match status" value="1"/>
</dbReference>
<dbReference type="EMBL" id="OZ075140">
    <property type="protein sequence ID" value="CAL5026326.1"/>
    <property type="molecule type" value="Genomic_DNA"/>
</dbReference>
<proteinExistence type="inferred from homology"/>
<evidence type="ECO:0000256" key="6">
    <source>
        <dbReference type="ARBA" id="ARBA00022989"/>
    </source>
</evidence>
<protein>
    <submittedName>
        <fullName evidence="11">Uncharacterized protein</fullName>
    </submittedName>
</protein>
<evidence type="ECO:0000313" key="11">
    <source>
        <dbReference type="EMBL" id="CAL5026326.1"/>
    </source>
</evidence>
<name>A0ABC9CV83_9POAL</name>
<dbReference type="Pfam" id="PF00153">
    <property type="entry name" value="Mito_carr"/>
    <property type="match status" value="1"/>
</dbReference>